<dbReference type="AlphaFoldDB" id="A0A2K1J2N1"/>
<reference evidence="7 9" key="1">
    <citation type="journal article" date="2008" name="Science">
        <title>The Physcomitrella genome reveals evolutionary insights into the conquest of land by plants.</title>
        <authorList>
            <person name="Rensing S."/>
            <person name="Lang D."/>
            <person name="Zimmer A."/>
            <person name="Terry A."/>
            <person name="Salamov A."/>
            <person name="Shapiro H."/>
            <person name="Nishiyama T."/>
            <person name="Perroud P.-F."/>
            <person name="Lindquist E."/>
            <person name="Kamisugi Y."/>
            <person name="Tanahashi T."/>
            <person name="Sakakibara K."/>
            <person name="Fujita T."/>
            <person name="Oishi K."/>
            <person name="Shin-I T."/>
            <person name="Kuroki Y."/>
            <person name="Toyoda A."/>
            <person name="Suzuki Y."/>
            <person name="Hashimoto A."/>
            <person name="Yamaguchi K."/>
            <person name="Sugano A."/>
            <person name="Kohara Y."/>
            <person name="Fujiyama A."/>
            <person name="Anterola A."/>
            <person name="Aoki S."/>
            <person name="Ashton N."/>
            <person name="Barbazuk W.B."/>
            <person name="Barker E."/>
            <person name="Bennetzen J."/>
            <person name="Bezanilla M."/>
            <person name="Blankenship R."/>
            <person name="Cho S.H."/>
            <person name="Dutcher S."/>
            <person name="Estelle M."/>
            <person name="Fawcett J.A."/>
            <person name="Gundlach H."/>
            <person name="Hanada K."/>
            <person name="Heyl A."/>
            <person name="Hicks K.A."/>
            <person name="Hugh J."/>
            <person name="Lohr M."/>
            <person name="Mayer K."/>
            <person name="Melkozernov A."/>
            <person name="Murata T."/>
            <person name="Nelson D."/>
            <person name="Pils B."/>
            <person name="Prigge M."/>
            <person name="Reiss B."/>
            <person name="Renner T."/>
            <person name="Rombauts S."/>
            <person name="Rushton P."/>
            <person name="Sanderfoot A."/>
            <person name="Schween G."/>
            <person name="Shiu S.-H."/>
            <person name="Stueber K."/>
            <person name="Theodoulou F.L."/>
            <person name="Tu H."/>
            <person name="Van de Peer Y."/>
            <person name="Verrier P.J."/>
            <person name="Waters E."/>
            <person name="Wood A."/>
            <person name="Yang L."/>
            <person name="Cove D."/>
            <person name="Cuming A."/>
            <person name="Hasebe M."/>
            <person name="Lucas S."/>
            <person name="Mishler D.B."/>
            <person name="Reski R."/>
            <person name="Grigoriev I."/>
            <person name="Quatrano R.S."/>
            <person name="Boore J.L."/>
        </authorList>
    </citation>
    <scope>NUCLEOTIDE SEQUENCE [LARGE SCALE GENOMIC DNA]</scope>
    <source>
        <strain evidence="8 9">cv. Gransden 2004</strain>
    </source>
</reference>
<keyword evidence="5" id="KW-0285">Flavoprotein</keyword>
<dbReference type="OMA" id="QFCAGEK"/>
<proteinExistence type="inferred from homology"/>
<dbReference type="EC" id="1.5.5.2" evidence="2 5"/>
<keyword evidence="3 5" id="KW-0560">Oxidoreductase</keyword>
<evidence type="ECO:0000256" key="5">
    <source>
        <dbReference type="RuleBase" id="RU364054"/>
    </source>
</evidence>
<dbReference type="OrthoDB" id="5464at2759"/>
<evidence type="ECO:0000313" key="8">
    <source>
        <dbReference type="EnsemblPlants" id="Pp3c17_4560V3.1"/>
    </source>
</evidence>
<comment type="similarity">
    <text evidence="1 5">Belongs to the proline oxidase family.</text>
</comment>
<dbReference type="InterPro" id="IPR029041">
    <property type="entry name" value="FAD-linked_oxidoreductase-like"/>
</dbReference>
<protein>
    <recommendedName>
        <fullName evidence="2 5">Proline dehydrogenase</fullName>
        <ecNumber evidence="2 5">1.5.5.2</ecNumber>
    </recommendedName>
</protein>
<dbReference type="GeneID" id="112293992"/>
<comment type="function">
    <text evidence="5">Converts proline to delta-1-pyrroline-5-carboxylate.</text>
</comment>
<dbReference type="EMBL" id="ABEU02000017">
    <property type="protein sequence ID" value="PNR35788.1"/>
    <property type="molecule type" value="Genomic_DNA"/>
</dbReference>
<evidence type="ECO:0000256" key="2">
    <source>
        <dbReference type="ARBA" id="ARBA00012695"/>
    </source>
</evidence>
<dbReference type="InterPro" id="IPR002872">
    <property type="entry name" value="Proline_DH_dom"/>
</dbReference>
<evidence type="ECO:0000313" key="9">
    <source>
        <dbReference type="Proteomes" id="UP000006727"/>
    </source>
</evidence>
<gene>
    <name evidence="8" type="primary">LOC112293992</name>
    <name evidence="7" type="ORF">PHYPA_021638</name>
</gene>
<keyword evidence="4 5" id="KW-0642">Proline metabolism</keyword>
<accession>A0A2K1J2N1</accession>
<dbReference type="GO" id="GO:0010133">
    <property type="term" value="P:L-proline catabolic process to L-glutamate"/>
    <property type="evidence" value="ECO:0000318"/>
    <property type="project" value="GO_Central"/>
</dbReference>
<evidence type="ECO:0000256" key="1">
    <source>
        <dbReference type="ARBA" id="ARBA00005869"/>
    </source>
</evidence>
<evidence type="ECO:0000259" key="6">
    <source>
        <dbReference type="Pfam" id="PF01619"/>
    </source>
</evidence>
<evidence type="ECO:0000256" key="4">
    <source>
        <dbReference type="ARBA" id="ARBA00023062"/>
    </source>
</evidence>
<keyword evidence="5" id="KW-0274">FAD</keyword>
<dbReference type="GO" id="GO:0071949">
    <property type="term" value="F:FAD binding"/>
    <property type="evidence" value="ECO:0000318"/>
    <property type="project" value="GO_Central"/>
</dbReference>
<feature type="domain" description="Proline dehydrogenase" evidence="6">
    <location>
        <begin position="173"/>
        <end position="456"/>
    </location>
</feature>
<comment type="cofactor">
    <cofactor evidence="5">
        <name>FAD</name>
        <dbReference type="ChEBI" id="CHEBI:57692"/>
    </cofactor>
</comment>
<organism evidence="7">
    <name type="scientific">Physcomitrium patens</name>
    <name type="common">Spreading-leaved earth moss</name>
    <name type="synonym">Physcomitrella patens</name>
    <dbReference type="NCBI Taxonomy" id="3218"/>
    <lineage>
        <taxon>Eukaryota</taxon>
        <taxon>Viridiplantae</taxon>
        <taxon>Streptophyta</taxon>
        <taxon>Embryophyta</taxon>
        <taxon>Bryophyta</taxon>
        <taxon>Bryophytina</taxon>
        <taxon>Bryopsida</taxon>
        <taxon>Funariidae</taxon>
        <taxon>Funariales</taxon>
        <taxon>Funariaceae</taxon>
        <taxon>Physcomitrium</taxon>
    </lineage>
</organism>
<dbReference type="Proteomes" id="UP000006727">
    <property type="component" value="Chromosome 17"/>
</dbReference>
<dbReference type="RefSeq" id="XP_024399804.1">
    <property type="nucleotide sequence ID" value="XM_024544036.2"/>
</dbReference>
<dbReference type="GO" id="GO:0005739">
    <property type="term" value="C:mitochondrion"/>
    <property type="evidence" value="ECO:0000318"/>
    <property type="project" value="GO_Central"/>
</dbReference>
<reference evidence="8" key="3">
    <citation type="submission" date="2020-12" db="UniProtKB">
        <authorList>
            <consortium name="EnsemblPlants"/>
        </authorList>
    </citation>
    <scope>IDENTIFICATION</scope>
</reference>
<evidence type="ECO:0000313" key="7">
    <source>
        <dbReference type="EMBL" id="PNR35788.1"/>
    </source>
</evidence>
<dbReference type="InterPro" id="IPR015659">
    <property type="entry name" value="Proline_oxidase"/>
</dbReference>
<dbReference type="FunCoup" id="A0A2K1J2N1">
    <property type="interactions" value="1179"/>
</dbReference>
<dbReference type="EnsemblPlants" id="Pp3c17_4560V3.1">
    <property type="protein sequence ID" value="Pp3c17_4560V3.1"/>
    <property type="gene ID" value="Pp3c17_4560"/>
</dbReference>
<dbReference type="STRING" id="3218.A0A2K1J2N1"/>
<name>A0A2K1J2N1_PHYPA</name>
<dbReference type="PaxDb" id="3218-PP1S26_228V6.1"/>
<dbReference type="EnsemblPlants" id="Pp3c17_4560V3.2">
    <property type="protein sequence ID" value="Pp3c17_4560V3.2"/>
    <property type="gene ID" value="Pp3c17_4560"/>
</dbReference>
<keyword evidence="9" id="KW-1185">Reference proteome</keyword>
<reference evidence="7 9" key="2">
    <citation type="journal article" date="2018" name="Plant J.">
        <title>The Physcomitrella patens chromosome-scale assembly reveals moss genome structure and evolution.</title>
        <authorList>
            <person name="Lang D."/>
            <person name="Ullrich K.K."/>
            <person name="Murat F."/>
            <person name="Fuchs J."/>
            <person name="Jenkins J."/>
            <person name="Haas F.B."/>
            <person name="Piednoel M."/>
            <person name="Gundlach H."/>
            <person name="Van Bel M."/>
            <person name="Meyberg R."/>
            <person name="Vives C."/>
            <person name="Morata J."/>
            <person name="Symeonidi A."/>
            <person name="Hiss M."/>
            <person name="Muchero W."/>
            <person name="Kamisugi Y."/>
            <person name="Saleh O."/>
            <person name="Blanc G."/>
            <person name="Decker E.L."/>
            <person name="van Gessel N."/>
            <person name="Grimwood J."/>
            <person name="Hayes R.D."/>
            <person name="Graham S.W."/>
            <person name="Gunter L.E."/>
            <person name="McDaniel S.F."/>
            <person name="Hoernstein S.N.W."/>
            <person name="Larsson A."/>
            <person name="Li F.W."/>
            <person name="Perroud P.F."/>
            <person name="Phillips J."/>
            <person name="Ranjan P."/>
            <person name="Rokshar D.S."/>
            <person name="Rothfels C.J."/>
            <person name="Schneider L."/>
            <person name="Shu S."/>
            <person name="Stevenson D.W."/>
            <person name="Thummler F."/>
            <person name="Tillich M."/>
            <person name="Villarreal Aguilar J.C."/>
            <person name="Widiez T."/>
            <person name="Wong G.K."/>
            <person name="Wymore A."/>
            <person name="Zhang Y."/>
            <person name="Zimmer A.D."/>
            <person name="Quatrano R.S."/>
            <person name="Mayer K.F.X."/>
            <person name="Goodstein D."/>
            <person name="Casacuberta J.M."/>
            <person name="Vandepoele K."/>
            <person name="Reski R."/>
            <person name="Cuming A.C."/>
            <person name="Tuskan G.A."/>
            <person name="Maumus F."/>
            <person name="Salse J."/>
            <person name="Schmutz J."/>
            <person name="Rensing S.A."/>
        </authorList>
    </citation>
    <scope>NUCLEOTIDE SEQUENCE [LARGE SCALE GENOMIC DNA]</scope>
    <source>
        <strain evidence="8 9">cv. Gransden 2004</strain>
    </source>
</reference>
<dbReference type="PANTHER" id="PTHR13914">
    <property type="entry name" value="PROLINE OXIDASE"/>
    <property type="match status" value="1"/>
</dbReference>
<sequence length="482" mass="53318">MAWRKVRESVQLSSLCKGLGLTRTPVHARGVTTKADPFTTNNTSDDILQVNNGEQLFSKLTSKELLKTLLNLQLVAYEPVVDLSIKILTSSWMKSPLFRAAVVPVLDKTAYSHFCAGENVEAASRTLARMWELGLRGVMTYGLEDATDSDSCDQNLEKFLQVVRQTSQLPPESVSMACVKISAICPIQILERVSNLLRWQHVKKDHKLPWKQDAIPVLAESSPTYHVQSPPEPLSEVEESHLAHAHNRLAKLCQACESEGIPLLVDAEYSVVQPAIDYIINVAASEFNRGRLPLVYATIQTYLKDSFPRLSLAVKSSHHRGLSYGVKVVRGAYISRENALAAALRVPSPIHSDIGATHRCYNFCAGYMLEQASSEDVSVVLATHNMESGRAAAAKVQELGLSRGNPRVQFAQLKGMADVLSLSLAHAGFRVSKVLPFGTVPEFVPYIVRRAEENRGLLGNTAIDRQYLRAELRRRLQHSLTS</sequence>
<dbReference type="PANTHER" id="PTHR13914:SF0">
    <property type="entry name" value="PROLINE DEHYDROGENASE 1, MITOCHONDRIAL"/>
    <property type="match status" value="1"/>
</dbReference>
<dbReference type="Gramene" id="Pp3c17_4560V3.1">
    <property type="protein sequence ID" value="Pp3c17_4560V3.1"/>
    <property type="gene ID" value="Pp3c17_4560"/>
</dbReference>
<dbReference type="GO" id="GO:0004657">
    <property type="term" value="F:proline dehydrogenase activity"/>
    <property type="evidence" value="ECO:0000318"/>
    <property type="project" value="GO_Central"/>
</dbReference>
<dbReference type="Pfam" id="PF01619">
    <property type="entry name" value="Pro_dh"/>
    <property type="match status" value="1"/>
</dbReference>
<dbReference type="Gramene" id="Pp3c17_4560V3.2">
    <property type="protein sequence ID" value="Pp3c17_4560V3.2"/>
    <property type="gene ID" value="Pp3c17_4560"/>
</dbReference>
<evidence type="ECO:0000256" key="3">
    <source>
        <dbReference type="ARBA" id="ARBA00023002"/>
    </source>
</evidence>
<dbReference type="KEGG" id="ppp:112293992"/>
<dbReference type="SUPFAM" id="SSF51730">
    <property type="entry name" value="FAD-linked oxidoreductase"/>
    <property type="match status" value="1"/>
</dbReference>
<comment type="catalytic activity">
    <reaction evidence="5">
        <text>L-proline + a quinone = (S)-1-pyrroline-5-carboxylate + a quinol + H(+)</text>
        <dbReference type="Rhea" id="RHEA:23784"/>
        <dbReference type="ChEBI" id="CHEBI:15378"/>
        <dbReference type="ChEBI" id="CHEBI:17388"/>
        <dbReference type="ChEBI" id="CHEBI:24646"/>
        <dbReference type="ChEBI" id="CHEBI:60039"/>
        <dbReference type="ChEBI" id="CHEBI:132124"/>
        <dbReference type="EC" id="1.5.5.2"/>
    </reaction>
</comment>
<dbReference type="Gene3D" id="3.20.20.220">
    <property type="match status" value="1"/>
</dbReference>